<dbReference type="NCBIfam" id="NF004051">
    <property type="entry name" value="PRK05571.1"/>
    <property type="match status" value="1"/>
</dbReference>
<dbReference type="Gene3D" id="3.40.1400.10">
    <property type="entry name" value="Sugar-phosphate isomerase, RpiB/LacA/LacB"/>
    <property type="match status" value="1"/>
</dbReference>
<dbReference type="InterPro" id="IPR003500">
    <property type="entry name" value="RpiB_LacA_LacB"/>
</dbReference>
<dbReference type="NCBIfam" id="TIGR00689">
    <property type="entry name" value="rpiB_lacA_lacB"/>
    <property type="match status" value="1"/>
</dbReference>
<dbReference type="SUPFAM" id="SSF89623">
    <property type="entry name" value="Ribose/Galactose isomerase RpiB/AlsB"/>
    <property type="match status" value="1"/>
</dbReference>
<dbReference type="GO" id="GO:0004751">
    <property type="term" value="F:ribose-5-phosphate isomerase activity"/>
    <property type="evidence" value="ECO:0007669"/>
    <property type="project" value="TreeGrafter"/>
</dbReference>
<dbReference type="PANTHER" id="PTHR30345">
    <property type="entry name" value="RIBOSE-5-PHOSPHATE ISOMERASE B"/>
    <property type="match status" value="1"/>
</dbReference>
<dbReference type="AlphaFoldDB" id="A0A1F7KGM2"/>
<reference evidence="2 3" key="1">
    <citation type="journal article" date="2016" name="Nat. Commun.">
        <title>Thousands of microbial genomes shed light on interconnected biogeochemical processes in an aquifer system.</title>
        <authorList>
            <person name="Anantharaman K."/>
            <person name="Brown C.T."/>
            <person name="Hug L.A."/>
            <person name="Sharon I."/>
            <person name="Castelle C.J."/>
            <person name="Probst A.J."/>
            <person name="Thomas B.C."/>
            <person name="Singh A."/>
            <person name="Wilkins M.J."/>
            <person name="Karaoz U."/>
            <person name="Brodie E.L."/>
            <person name="Williams K.H."/>
            <person name="Hubbard S.S."/>
            <person name="Banfield J.F."/>
        </authorList>
    </citation>
    <scope>NUCLEOTIDE SEQUENCE [LARGE SCALE GENOMIC DNA]</scope>
</reference>
<dbReference type="Proteomes" id="UP000178450">
    <property type="component" value="Unassembled WGS sequence"/>
</dbReference>
<organism evidence="2 3">
    <name type="scientific">Candidatus Roizmanbacteria bacterium RIFOXYA1_FULL_41_12</name>
    <dbReference type="NCBI Taxonomy" id="1802082"/>
    <lineage>
        <taxon>Bacteria</taxon>
        <taxon>Candidatus Roizmaniibacteriota</taxon>
    </lineage>
</organism>
<accession>A0A1F7KGM2</accession>
<dbReference type="EMBL" id="MGBG01000002">
    <property type="protein sequence ID" value="OGK67017.1"/>
    <property type="molecule type" value="Genomic_DNA"/>
</dbReference>
<evidence type="ECO:0000313" key="3">
    <source>
        <dbReference type="Proteomes" id="UP000178450"/>
    </source>
</evidence>
<comment type="similarity">
    <text evidence="1">Belongs to the LacAB/RpiB family.</text>
</comment>
<comment type="caution">
    <text evidence="2">The sequence shown here is derived from an EMBL/GenBank/DDBJ whole genome shotgun (WGS) entry which is preliminary data.</text>
</comment>
<protein>
    <recommendedName>
        <fullName evidence="4">Ribose-5-phosphate isomerase</fullName>
    </recommendedName>
</protein>
<dbReference type="PIRSF" id="PIRSF005384">
    <property type="entry name" value="RpiB_LacA_B"/>
    <property type="match status" value="1"/>
</dbReference>
<sequence>MKIYLASDHGGFDYKEQLLDHLKTQGYEPVDCGNTQKDQNDDYPEFVAQLAAKMQIDPESLGIVICRNGVGVSIAANRYRHLRCGLGLNEAHVKSARTDDNINVLALGADYVDLEAAKKAVNVFLNTPFSALERHTRRLAKINSLTALG</sequence>
<proteinExistence type="inferred from homology"/>
<evidence type="ECO:0008006" key="4">
    <source>
        <dbReference type="Google" id="ProtNLM"/>
    </source>
</evidence>
<gene>
    <name evidence="2" type="ORF">A2209_03100</name>
</gene>
<dbReference type="GO" id="GO:0009052">
    <property type="term" value="P:pentose-phosphate shunt, non-oxidative branch"/>
    <property type="evidence" value="ECO:0007669"/>
    <property type="project" value="TreeGrafter"/>
</dbReference>
<dbReference type="Pfam" id="PF02502">
    <property type="entry name" value="LacAB_rpiB"/>
    <property type="match status" value="1"/>
</dbReference>
<dbReference type="InterPro" id="IPR036569">
    <property type="entry name" value="RpiB_LacA_LacB_sf"/>
</dbReference>
<name>A0A1F7KGM2_9BACT</name>
<dbReference type="PANTHER" id="PTHR30345:SF0">
    <property type="entry name" value="DNA DAMAGE-REPAIR_TOLERATION PROTEIN DRT102"/>
    <property type="match status" value="1"/>
</dbReference>
<dbReference type="GO" id="GO:0019316">
    <property type="term" value="P:D-allose catabolic process"/>
    <property type="evidence" value="ECO:0007669"/>
    <property type="project" value="TreeGrafter"/>
</dbReference>
<evidence type="ECO:0000256" key="1">
    <source>
        <dbReference type="ARBA" id="ARBA00008754"/>
    </source>
</evidence>
<evidence type="ECO:0000313" key="2">
    <source>
        <dbReference type="EMBL" id="OGK67017.1"/>
    </source>
</evidence>